<proteinExistence type="predicted"/>
<gene>
    <name evidence="1" type="ORF">FMOSSE_LOCUS12143</name>
</gene>
<evidence type="ECO:0000313" key="1">
    <source>
        <dbReference type="EMBL" id="CAG8665372.1"/>
    </source>
</evidence>
<reference evidence="1" key="1">
    <citation type="submission" date="2021-06" db="EMBL/GenBank/DDBJ databases">
        <authorList>
            <person name="Kallberg Y."/>
            <person name="Tangrot J."/>
            <person name="Rosling A."/>
        </authorList>
    </citation>
    <scope>NUCLEOTIDE SEQUENCE</scope>
    <source>
        <strain evidence="1">87-6 pot B 2015</strain>
    </source>
</reference>
<name>A0A9N9HCN9_FUNMO</name>
<protein>
    <submittedName>
        <fullName evidence="1">14763_t:CDS:1</fullName>
    </submittedName>
</protein>
<evidence type="ECO:0000313" key="2">
    <source>
        <dbReference type="Proteomes" id="UP000789375"/>
    </source>
</evidence>
<dbReference type="Proteomes" id="UP000789375">
    <property type="component" value="Unassembled WGS sequence"/>
</dbReference>
<organism evidence="1 2">
    <name type="scientific">Funneliformis mosseae</name>
    <name type="common">Endomycorrhizal fungus</name>
    <name type="synonym">Glomus mosseae</name>
    <dbReference type="NCBI Taxonomy" id="27381"/>
    <lineage>
        <taxon>Eukaryota</taxon>
        <taxon>Fungi</taxon>
        <taxon>Fungi incertae sedis</taxon>
        <taxon>Mucoromycota</taxon>
        <taxon>Glomeromycotina</taxon>
        <taxon>Glomeromycetes</taxon>
        <taxon>Glomerales</taxon>
        <taxon>Glomeraceae</taxon>
        <taxon>Funneliformis</taxon>
    </lineage>
</organism>
<feature type="non-terminal residue" evidence="1">
    <location>
        <position position="113"/>
    </location>
</feature>
<dbReference type="AlphaFoldDB" id="A0A9N9HCN9"/>
<comment type="caution">
    <text evidence="1">The sequence shown here is derived from an EMBL/GenBank/DDBJ whole genome shotgun (WGS) entry which is preliminary data.</text>
</comment>
<accession>A0A9N9HCN9</accession>
<sequence>LISLCCFYLEFTVMMGESDILGGILRYKSQIASQGEAHIYLYWSRILIECAASILVASFLSKYVDLKLTYMRVMFLILNSSWSITIKLEDPSTKASDILLGSHLQQKLAISIA</sequence>
<keyword evidence="2" id="KW-1185">Reference proteome</keyword>
<dbReference type="EMBL" id="CAJVPP010005448">
    <property type="protein sequence ID" value="CAG8665372.1"/>
    <property type="molecule type" value="Genomic_DNA"/>
</dbReference>